<evidence type="ECO:0000313" key="4">
    <source>
        <dbReference type="Proteomes" id="UP000242317"/>
    </source>
</evidence>
<dbReference type="AlphaFoldDB" id="A0A1G6IT89"/>
<feature type="transmembrane region" description="Helical" evidence="1">
    <location>
        <begin position="57"/>
        <end position="81"/>
    </location>
</feature>
<accession>A0A1G6IT89</accession>
<keyword evidence="1" id="KW-0812">Transmembrane</keyword>
<protein>
    <recommendedName>
        <fullName evidence="2">Inner membrane protein YqiJ OB-fold domain-containing protein</fullName>
    </recommendedName>
</protein>
<proteinExistence type="predicted"/>
<dbReference type="EMBL" id="FMYK01000003">
    <property type="protein sequence ID" value="SDC09727.1"/>
    <property type="molecule type" value="Genomic_DNA"/>
</dbReference>
<dbReference type="OrthoDB" id="6708713at2"/>
<keyword evidence="1" id="KW-0472">Membrane</keyword>
<feature type="transmembrane region" description="Helical" evidence="1">
    <location>
        <begin position="12"/>
        <end position="36"/>
    </location>
</feature>
<dbReference type="InterPro" id="IPR010840">
    <property type="entry name" value="YqiJ_OB"/>
</dbReference>
<dbReference type="Proteomes" id="UP000242317">
    <property type="component" value="Unassembled WGS sequence"/>
</dbReference>
<evidence type="ECO:0000313" key="3">
    <source>
        <dbReference type="EMBL" id="SDC09727.1"/>
    </source>
</evidence>
<evidence type="ECO:0000256" key="1">
    <source>
        <dbReference type="SAM" id="Phobius"/>
    </source>
</evidence>
<keyword evidence="1" id="KW-1133">Transmembrane helix</keyword>
<evidence type="ECO:0000259" key="2">
    <source>
        <dbReference type="Pfam" id="PF07290"/>
    </source>
</evidence>
<name>A0A1G6IT89_9GAMM</name>
<organism evidence="3 4">
    <name type="scientific">Acinetobacter marinus</name>
    <dbReference type="NCBI Taxonomy" id="281375"/>
    <lineage>
        <taxon>Bacteria</taxon>
        <taxon>Pseudomonadati</taxon>
        <taxon>Pseudomonadota</taxon>
        <taxon>Gammaproteobacteria</taxon>
        <taxon>Moraxellales</taxon>
        <taxon>Moraxellaceae</taxon>
        <taxon>Acinetobacter</taxon>
    </lineage>
</organism>
<feature type="domain" description="Inner membrane protein YqiJ OB-fold" evidence="2">
    <location>
        <begin position="133"/>
        <end position="192"/>
    </location>
</feature>
<reference evidence="4" key="1">
    <citation type="submission" date="2016-09" db="EMBL/GenBank/DDBJ databases">
        <authorList>
            <person name="Varghese N."/>
            <person name="Submissions S."/>
        </authorList>
    </citation>
    <scope>NUCLEOTIDE SEQUENCE [LARGE SCALE GENOMIC DNA]</scope>
    <source>
        <strain evidence="4">ANC 3699</strain>
    </source>
</reference>
<feature type="transmembrane region" description="Helical" evidence="1">
    <location>
        <begin position="93"/>
        <end position="113"/>
    </location>
</feature>
<sequence length="212" mass="24268">MTITTVLFFHSALLPFHMSVLAIFILIIAETIGIYIGHRPSQLIRQMVPMWLRDAPLLQVQISRFIILLFFLINFSFAGYLLQLSAFALLDDFVHTGFVLIPALLMAWFFTLFMMHCLDQVIKPVQSSHQVNLLGRFATIVSGTARPGSSAQAKVRDQFGRLHYVQVEPEFGEFTLQSKVLLVDYRESHYIAQAIVNSEEYQMALAQKDWIK</sequence>
<dbReference type="RefSeq" id="WP_092617830.1">
    <property type="nucleotide sequence ID" value="NZ_FMYK01000003.1"/>
</dbReference>
<dbReference type="Pfam" id="PF07290">
    <property type="entry name" value="YqiJ_OB"/>
    <property type="match status" value="1"/>
</dbReference>
<gene>
    <name evidence="3" type="ORF">SAMN05421749_103141</name>
</gene>
<keyword evidence="4" id="KW-1185">Reference proteome</keyword>